<dbReference type="EMBL" id="MU032350">
    <property type="protein sequence ID" value="KAF3762798.1"/>
    <property type="molecule type" value="Genomic_DNA"/>
</dbReference>
<dbReference type="RefSeq" id="XP_040773777.1">
    <property type="nucleotide sequence ID" value="XM_040924845.1"/>
</dbReference>
<organism evidence="2 3">
    <name type="scientific">Cryphonectria parasitica (strain ATCC 38755 / EP155)</name>
    <dbReference type="NCBI Taxonomy" id="660469"/>
    <lineage>
        <taxon>Eukaryota</taxon>
        <taxon>Fungi</taxon>
        <taxon>Dikarya</taxon>
        <taxon>Ascomycota</taxon>
        <taxon>Pezizomycotina</taxon>
        <taxon>Sordariomycetes</taxon>
        <taxon>Sordariomycetidae</taxon>
        <taxon>Diaporthales</taxon>
        <taxon>Cryphonectriaceae</taxon>
        <taxon>Cryphonectria-Endothia species complex</taxon>
        <taxon>Cryphonectria</taxon>
    </lineage>
</organism>
<feature type="region of interest" description="Disordered" evidence="1">
    <location>
        <begin position="1"/>
        <end position="32"/>
    </location>
</feature>
<sequence>MSTLQQHQHHQQHQHCPYPHLPEIAPPSFNPTRSGSIALVHLVCHGSTRASEDPC</sequence>
<reference evidence="2" key="1">
    <citation type="journal article" date="2020" name="Phytopathology">
        <title>Genome sequence of the chestnut blight fungus Cryphonectria parasitica EP155: A fundamental resource for an archetypical invasive plant pathogen.</title>
        <authorList>
            <person name="Crouch J.A."/>
            <person name="Dawe A."/>
            <person name="Aerts A."/>
            <person name="Barry K."/>
            <person name="Churchill A.C.L."/>
            <person name="Grimwood J."/>
            <person name="Hillman B."/>
            <person name="Milgroom M.G."/>
            <person name="Pangilinan J."/>
            <person name="Smith M."/>
            <person name="Salamov A."/>
            <person name="Schmutz J."/>
            <person name="Yadav J."/>
            <person name="Grigoriev I.V."/>
            <person name="Nuss D."/>
        </authorList>
    </citation>
    <scope>NUCLEOTIDE SEQUENCE</scope>
    <source>
        <strain evidence="2">EP155</strain>
    </source>
</reference>
<evidence type="ECO:0000256" key="1">
    <source>
        <dbReference type="SAM" id="MobiDB-lite"/>
    </source>
</evidence>
<dbReference type="GeneID" id="63841974"/>
<accession>A0A9P5CL84</accession>
<name>A0A9P5CL84_CRYP1</name>
<dbReference type="AlphaFoldDB" id="A0A9P5CL84"/>
<proteinExistence type="predicted"/>
<protein>
    <submittedName>
        <fullName evidence="2">Uncharacterized protein</fullName>
    </submittedName>
</protein>
<keyword evidence="3" id="KW-1185">Reference proteome</keyword>
<evidence type="ECO:0000313" key="3">
    <source>
        <dbReference type="Proteomes" id="UP000803844"/>
    </source>
</evidence>
<comment type="caution">
    <text evidence="2">The sequence shown here is derived from an EMBL/GenBank/DDBJ whole genome shotgun (WGS) entry which is preliminary data.</text>
</comment>
<evidence type="ECO:0000313" key="2">
    <source>
        <dbReference type="EMBL" id="KAF3762798.1"/>
    </source>
</evidence>
<dbReference type="Proteomes" id="UP000803844">
    <property type="component" value="Unassembled WGS sequence"/>
</dbReference>
<gene>
    <name evidence="2" type="ORF">M406DRAFT_63589</name>
</gene>